<feature type="chain" id="PRO_5041437602" description="Fibrobacter succinogenes major paralogous domain-containing protein" evidence="1">
    <location>
        <begin position="20"/>
        <end position="479"/>
    </location>
</feature>
<dbReference type="Proteomes" id="UP001055105">
    <property type="component" value="Unassembled WGS sequence"/>
</dbReference>
<feature type="signal peptide" evidence="1">
    <location>
        <begin position="1"/>
        <end position="19"/>
    </location>
</feature>
<dbReference type="PROSITE" id="PS51257">
    <property type="entry name" value="PROKAR_LIPOPROTEIN"/>
    <property type="match status" value="1"/>
</dbReference>
<accession>A0AA37P3R7</accession>
<evidence type="ECO:0000313" key="2">
    <source>
        <dbReference type="EMBL" id="GKI18398.1"/>
    </source>
</evidence>
<organism evidence="2 3">
    <name type="scientific">Alistipes finegoldii</name>
    <dbReference type="NCBI Taxonomy" id="214856"/>
    <lineage>
        <taxon>Bacteria</taxon>
        <taxon>Pseudomonadati</taxon>
        <taxon>Bacteroidota</taxon>
        <taxon>Bacteroidia</taxon>
        <taxon>Bacteroidales</taxon>
        <taxon>Rikenellaceae</taxon>
        <taxon>Alistipes</taxon>
    </lineage>
</organism>
<proteinExistence type="predicted"/>
<evidence type="ECO:0000256" key="1">
    <source>
        <dbReference type="SAM" id="SignalP"/>
    </source>
</evidence>
<dbReference type="EMBL" id="BQOL01000001">
    <property type="protein sequence ID" value="GKI18398.1"/>
    <property type="molecule type" value="Genomic_DNA"/>
</dbReference>
<comment type="caution">
    <text evidence="2">The sequence shown here is derived from an EMBL/GenBank/DDBJ whole genome shotgun (WGS) entry which is preliminary data.</text>
</comment>
<keyword evidence="1" id="KW-0732">Signal</keyword>
<sequence length="479" mass="51552">MKKLILGCLLALFASGCNDNEPEQKPVELKISFAGENPVEFTVGEQKRLAFTVTGDDLEGLTFAAEPDEALSGWTVVVSAGREGDAYAGALDVTASATPSETAVTLTVTDRNGKPWSATTPTLTAVQAPVTAIDLSRDGTANCYIVSEAGDYMFDAAVRGNGSGDDAAIAFADGMKADWLWVTKGLEQEISAVSLDAGKGRIFFTAAGAAKGNAVIALADAAGEIVWSWHLWFTPEPRMVTYANGRVLLDRSLGAVGTTPGSAEAYGLYYQWGRKDPFCGGTTTETSATAFAQAAENSVVNPAFADTHAWKQESGAAVSTLEYAAAHPLSFLSNKGTTGVYDWLAKPRADLWNTAKTCYDPCPVGYKVPDRDTWDDFADEQDRYVDGTSEWDGEKYGMTYIFGDLRDWYPTSGYRNRDKGNLAGLATTRTGHYWSNYRSGNTISCFYISKKLSTGKLLQPQSSSKSDAAYGYNVRCCRE</sequence>
<evidence type="ECO:0000313" key="3">
    <source>
        <dbReference type="Proteomes" id="UP001055105"/>
    </source>
</evidence>
<protein>
    <recommendedName>
        <fullName evidence="4">Fibrobacter succinogenes major paralogous domain-containing protein</fullName>
    </recommendedName>
</protein>
<name>A0AA37P3R7_9BACT</name>
<dbReference type="AlphaFoldDB" id="A0AA37P3R7"/>
<dbReference type="RefSeq" id="WP_244076317.1">
    <property type="nucleotide sequence ID" value="NZ_AP025581.1"/>
</dbReference>
<reference evidence="2" key="1">
    <citation type="submission" date="2022-01" db="EMBL/GenBank/DDBJ databases">
        <title>Novel bile acid biosynthetic pathways are enriched in the microbiome of centenarians.</title>
        <authorList>
            <person name="Sato Y."/>
            <person name="Atarashi K."/>
            <person name="Plichta R.D."/>
            <person name="Arai Y."/>
            <person name="Sasajima S."/>
            <person name="Kearney M.S."/>
            <person name="Suda W."/>
            <person name="Takeshita K."/>
            <person name="Sasaki T."/>
            <person name="Okamoto S."/>
            <person name="Skelly N.A."/>
            <person name="Okamura Y."/>
            <person name="Vlamakis H."/>
            <person name="Li Y."/>
            <person name="Tanoue T."/>
            <person name="Takei H."/>
            <person name="Nittono H."/>
            <person name="Narushima S."/>
            <person name="Irie J."/>
            <person name="Itoh H."/>
            <person name="Moriya K."/>
            <person name="Sugiura Y."/>
            <person name="Suematsu M."/>
            <person name="Moritoki N."/>
            <person name="Shibata S."/>
            <person name="Littman R.D."/>
            <person name="Fischbach A.M."/>
            <person name="Uwamino Y."/>
            <person name="Inoue T."/>
            <person name="Honda A."/>
            <person name="Hattori M."/>
            <person name="Murai T."/>
            <person name="Xavier J.R."/>
            <person name="Hirose N."/>
            <person name="Honda K."/>
        </authorList>
    </citation>
    <scope>NUCLEOTIDE SEQUENCE</scope>
    <source>
        <strain evidence="2">CE91-St16</strain>
    </source>
</reference>
<evidence type="ECO:0008006" key="4">
    <source>
        <dbReference type="Google" id="ProtNLM"/>
    </source>
</evidence>
<gene>
    <name evidence="2" type="ORF">CE91St16_13060</name>
</gene>